<feature type="region of interest" description="Disordered" evidence="1">
    <location>
        <begin position="174"/>
        <end position="202"/>
    </location>
</feature>
<dbReference type="Pfam" id="PF01814">
    <property type="entry name" value="Hemerythrin"/>
    <property type="match status" value="1"/>
</dbReference>
<dbReference type="PANTHER" id="PTHR35585:SF1">
    <property type="entry name" value="HHE DOMAIN PROTEIN (AFU_ORTHOLOGUE AFUA_4G00730)"/>
    <property type="match status" value="1"/>
</dbReference>
<accession>A0A511D6E3</accession>
<comment type="caution">
    <text evidence="3">The sequence shown here is derived from an EMBL/GenBank/DDBJ whole genome shotgun (WGS) entry which is preliminary data.</text>
</comment>
<dbReference type="Proteomes" id="UP000321328">
    <property type="component" value="Unassembled WGS sequence"/>
</dbReference>
<name>A0A511D6E3_9PSEU</name>
<feature type="domain" description="Hemerythrin-like" evidence="2">
    <location>
        <begin position="7"/>
        <end position="125"/>
    </location>
</feature>
<protein>
    <submittedName>
        <fullName evidence="3">Cation-binding protein</fullName>
    </submittedName>
</protein>
<dbReference type="EMBL" id="BJVI01000054">
    <property type="protein sequence ID" value="GEL20033.1"/>
    <property type="molecule type" value="Genomic_DNA"/>
</dbReference>
<dbReference type="STRING" id="1123024.GCA_000423625_04604"/>
<reference evidence="3 4" key="1">
    <citation type="submission" date="2019-07" db="EMBL/GenBank/DDBJ databases">
        <title>Whole genome shotgun sequence of Pseudonocardia asaccharolytica NBRC 16224.</title>
        <authorList>
            <person name="Hosoyama A."/>
            <person name="Uohara A."/>
            <person name="Ohji S."/>
            <person name="Ichikawa N."/>
        </authorList>
    </citation>
    <scope>NUCLEOTIDE SEQUENCE [LARGE SCALE GENOMIC DNA]</scope>
    <source>
        <strain evidence="3 4">NBRC 16224</strain>
    </source>
</reference>
<gene>
    <name evidence="3" type="ORF">PA7_38700</name>
</gene>
<dbReference type="InterPro" id="IPR012312">
    <property type="entry name" value="Hemerythrin-like"/>
</dbReference>
<evidence type="ECO:0000256" key="1">
    <source>
        <dbReference type="SAM" id="MobiDB-lite"/>
    </source>
</evidence>
<organism evidence="3 4">
    <name type="scientific">Pseudonocardia asaccharolytica DSM 44247 = NBRC 16224</name>
    <dbReference type="NCBI Taxonomy" id="1123024"/>
    <lineage>
        <taxon>Bacteria</taxon>
        <taxon>Bacillati</taxon>
        <taxon>Actinomycetota</taxon>
        <taxon>Actinomycetes</taxon>
        <taxon>Pseudonocardiales</taxon>
        <taxon>Pseudonocardiaceae</taxon>
        <taxon>Pseudonocardia</taxon>
    </lineage>
</organism>
<dbReference type="Gene3D" id="1.20.120.520">
    <property type="entry name" value="nmb1532 protein domain like"/>
    <property type="match status" value="1"/>
</dbReference>
<evidence type="ECO:0000259" key="2">
    <source>
        <dbReference type="Pfam" id="PF01814"/>
    </source>
</evidence>
<dbReference type="PANTHER" id="PTHR35585">
    <property type="entry name" value="HHE DOMAIN PROTEIN (AFU_ORTHOLOGUE AFUA_4G00730)"/>
    <property type="match status" value="1"/>
</dbReference>
<sequence length="202" mass="22806">MPVVADITELILDDHEWFRREFAALDELRAQTPMDADSIRKVWEPLAARLDVHAVAEEEIFYPQLLRRGGGDAQDETLDAIGDHNDIRDGVHDAARHPVASRPWWDAVDRTRSANDHHMAEEERESLADFRRHAASGLREALGRQFAAYLDRHPSTRGLDIEDKDPQRYVRRITRTISPPGDGSLGIGSLTDGGARKEDDAR</sequence>
<dbReference type="CDD" id="cd12108">
    <property type="entry name" value="Hr-like"/>
    <property type="match status" value="1"/>
</dbReference>
<evidence type="ECO:0000313" key="4">
    <source>
        <dbReference type="Proteomes" id="UP000321328"/>
    </source>
</evidence>
<proteinExistence type="predicted"/>
<evidence type="ECO:0000313" key="3">
    <source>
        <dbReference type="EMBL" id="GEL20033.1"/>
    </source>
</evidence>
<dbReference type="AlphaFoldDB" id="A0A511D6E3"/>
<keyword evidence="4" id="KW-1185">Reference proteome</keyword>